<dbReference type="EMBL" id="JAIQCV010000001">
    <property type="protein sequence ID" value="KAH1130073.1"/>
    <property type="molecule type" value="Genomic_DNA"/>
</dbReference>
<evidence type="ECO:0000256" key="5">
    <source>
        <dbReference type="RuleBase" id="RU369024"/>
    </source>
</evidence>
<comment type="similarity">
    <text evidence="1 4">Belongs to the short-chain dehydrogenases/reductases (SDR) family.</text>
</comment>
<dbReference type="PANTHER" id="PTHR43490">
    <property type="entry name" value="(+)-NEOMENTHOL DEHYDROGENASE"/>
    <property type="match status" value="1"/>
</dbReference>
<keyword evidence="3 5" id="KW-0560">Oxidoreductase</keyword>
<dbReference type="PROSITE" id="PS00061">
    <property type="entry name" value="ADH_SHORT"/>
    <property type="match status" value="1"/>
</dbReference>
<dbReference type="EC" id="1.1.1.-" evidence="5"/>
<evidence type="ECO:0000256" key="4">
    <source>
        <dbReference type="RuleBase" id="RU000363"/>
    </source>
</evidence>
<protein>
    <recommendedName>
        <fullName evidence="5">Short-chain dehydrogenase/reductase</fullName>
        <ecNumber evidence="5">1.1.1.-</ecNumber>
    </recommendedName>
</protein>
<evidence type="ECO:0000256" key="1">
    <source>
        <dbReference type="ARBA" id="ARBA00006484"/>
    </source>
</evidence>
<dbReference type="PRINTS" id="PR00081">
    <property type="entry name" value="GDHRDH"/>
</dbReference>
<dbReference type="InterPro" id="IPR036291">
    <property type="entry name" value="NAD(P)-bd_dom_sf"/>
</dbReference>
<dbReference type="GO" id="GO:0016020">
    <property type="term" value="C:membrane"/>
    <property type="evidence" value="ECO:0007669"/>
    <property type="project" value="TreeGrafter"/>
</dbReference>
<dbReference type="InterPro" id="IPR002347">
    <property type="entry name" value="SDR_fam"/>
</dbReference>
<comment type="caution">
    <text evidence="6">The sequence shown here is derived from an EMBL/GenBank/DDBJ whole genome shotgun (WGS) entry which is preliminary data.</text>
</comment>
<reference evidence="6 7" key="1">
    <citation type="journal article" date="2021" name="Plant Biotechnol. J.">
        <title>Multi-omics assisted identification of the key and species-specific regulatory components of drought-tolerant mechanisms in Gossypium stocksii.</title>
        <authorList>
            <person name="Yu D."/>
            <person name="Ke L."/>
            <person name="Zhang D."/>
            <person name="Wu Y."/>
            <person name="Sun Y."/>
            <person name="Mei J."/>
            <person name="Sun J."/>
            <person name="Sun Y."/>
        </authorList>
    </citation>
    <scope>NUCLEOTIDE SEQUENCE [LARGE SCALE GENOMIC DNA]</scope>
    <source>
        <strain evidence="7">cv. E1</strain>
        <tissue evidence="6">Leaf</tissue>
    </source>
</reference>
<sequence>MKAMFIRSLLLQFISAIIGIKNSVIVSICFTLATQLHLDHLNMTDTMQRYAVVTGANKGIGLEICKQLARNGTIVILTARDEKRGVEALQSLKHSGLSDRLAFHLLDVTKPKSIASLADFVTEQFGKLDILVNNAGISGVTFSMASGTEVSHQIFLLHIQEYSSNIWSKATETYELAEECLKTNYYGAKRTTEALVPMLQISESPRIVNISSSIVMLKDMVGEQLKGVLTGFTTEENLSDLISEYLKDFKQGLLESKGWPTCLSAYTVSKVAMNAYTRIVANKYPDFRVNCVCPGFVKTDINLNTGKLTVEEGAATPVKLAVLPKGGPSGLFFVRGEPASPEP</sequence>
<dbReference type="AlphaFoldDB" id="A0A9D3WJZ3"/>
<dbReference type="GO" id="GO:0016616">
    <property type="term" value="F:oxidoreductase activity, acting on the CH-OH group of donors, NAD or NADP as acceptor"/>
    <property type="evidence" value="ECO:0007669"/>
    <property type="project" value="InterPro"/>
</dbReference>
<keyword evidence="2 5" id="KW-0521">NADP</keyword>
<dbReference type="Pfam" id="PF00106">
    <property type="entry name" value="adh_short"/>
    <property type="match status" value="1"/>
</dbReference>
<evidence type="ECO:0000313" key="7">
    <source>
        <dbReference type="Proteomes" id="UP000828251"/>
    </source>
</evidence>
<keyword evidence="7" id="KW-1185">Reference proteome</keyword>
<dbReference type="OrthoDB" id="1933717at2759"/>
<dbReference type="InterPro" id="IPR020904">
    <property type="entry name" value="Sc_DH/Rdtase_CS"/>
</dbReference>
<organism evidence="6 7">
    <name type="scientific">Gossypium stocksii</name>
    <dbReference type="NCBI Taxonomy" id="47602"/>
    <lineage>
        <taxon>Eukaryota</taxon>
        <taxon>Viridiplantae</taxon>
        <taxon>Streptophyta</taxon>
        <taxon>Embryophyta</taxon>
        <taxon>Tracheophyta</taxon>
        <taxon>Spermatophyta</taxon>
        <taxon>Magnoliopsida</taxon>
        <taxon>eudicotyledons</taxon>
        <taxon>Gunneridae</taxon>
        <taxon>Pentapetalae</taxon>
        <taxon>rosids</taxon>
        <taxon>malvids</taxon>
        <taxon>Malvales</taxon>
        <taxon>Malvaceae</taxon>
        <taxon>Malvoideae</taxon>
        <taxon>Gossypium</taxon>
    </lineage>
</organism>
<evidence type="ECO:0000256" key="3">
    <source>
        <dbReference type="ARBA" id="ARBA00023002"/>
    </source>
</evidence>
<evidence type="ECO:0000313" key="6">
    <source>
        <dbReference type="EMBL" id="KAH1130073.1"/>
    </source>
</evidence>
<dbReference type="InterPro" id="IPR045313">
    <property type="entry name" value="CBR1-like"/>
</dbReference>
<proteinExistence type="inferred from homology"/>
<name>A0A9D3WJZ3_9ROSI</name>
<dbReference type="Gene3D" id="3.40.50.720">
    <property type="entry name" value="NAD(P)-binding Rossmann-like Domain"/>
    <property type="match status" value="1"/>
</dbReference>
<dbReference type="Proteomes" id="UP000828251">
    <property type="component" value="Unassembled WGS sequence"/>
</dbReference>
<accession>A0A9D3WJZ3</accession>
<dbReference type="Pfam" id="PF13561">
    <property type="entry name" value="adh_short_C2"/>
    <property type="match status" value="1"/>
</dbReference>
<gene>
    <name evidence="6" type="ORF">J1N35_001451</name>
</gene>
<evidence type="ECO:0000256" key="2">
    <source>
        <dbReference type="ARBA" id="ARBA00022857"/>
    </source>
</evidence>
<dbReference type="PANTHER" id="PTHR43490:SF103">
    <property type="entry name" value="(+)-NEOMENTHOL DEHYDROGENASE-LIKE"/>
    <property type="match status" value="1"/>
</dbReference>
<dbReference type="SUPFAM" id="SSF51735">
    <property type="entry name" value="NAD(P)-binding Rossmann-fold domains"/>
    <property type="match status" value="1"/>
</dbReference>
<dbReference type="CDD" id="cd05324">
    <property type="entry name" value="carb_red_PTCR-like_SDR_c"/>
    <property type="match status" value="1"/>
</dbReference>
<dbReference type="PRINTS" id="PR00080">
    <property type="entry name" value="SDRFAMILY"/>
</dbReference>